<dbReference type="Proteomes" id="UP000485058">
    <property type="component" value="Unassembled WGS sequence"/>
</dbReference>
<comment type="caution">
    <text evidence="2">The sequence shown here is derived from an EMBL/GenBank/DDBJ whole genome shotgun (WGS) entry which is preliminary data.</text>
</comment>
<feature type="non-terminal residue" evidence="2">
    <location>
        <position position="99"/>
    </location>
</feature>
<dbReference type="AlphaFoldDB" id="A0A6A0AJD8"/>
<organism evidence="2 3">
    <name type="scientific">Haematococcus lacustris</name>
    <name type="common">Green alga</name>
    <name type="synonym">Haematococcus pluvialis</name>
    <dbReference type="NCBI Taxonomy" id="44745"/>
    <lineage>
        <taxon>Eukaryota</taxon>
        <taxon>Viridiplantae</taxon>
        <taxon>Chlorophyta</taxon>
        <taxon>core chlorophytes</taxon>
        <taxon>Chlorophyceae</taxon>
        <taxon>CS clade</taxon>
        <taxon>Chlamydomonadales</taxon>
        <taxon>Haematococcaceae</taxon>
        <taxon>Haematococcus</taxon>
    </lineage>
</organism>
<feature type="non-terminal residue" evidence="2">
    <location>
        <position position="1"/>
    </location>
</feature>
<sequence>LPRVNRDRPDDTKGLRGARPYSTPPFLGICIDARLMGPPSVQMHVHGPKDMRHLYLRLILYRFYKRTSVQMLVMSTSNGSSSVATTVDLQRLAQQQEAV</sequence>
<feature type="region of interest" description="Disordered" evidence="1">
    <location>
        <begin position="1"/>
        <end position="22"/>
    </location>
</feature>
<evidence type="ECO:0000256" key="1">
    <source>
        <dbReference type="SAM" id="MobiDB-lite"/>
    </source>
</evidence>
<reference evidence="2 3" key="1">
    <citation type="submission" date="2020-02" db="EMBL/GenBank/DDBJ databases">
        <title>Draft genome sequence of Haematococcus lacustris strain NIES-144.</title>
        <authorList>
            <person name="Morimoto D."/>
            <person name="Nakagawa S."/>
            <person name="Yoshida T."/>
            <person name="Sawayama S."/>
        </authorList>
    </citation>
    <scope>NUCLEOTIDE SEQUENCE [LARGE SCALE GENOMIC DNA]</scope>
    <source>
        <strain evidence="2 3">NIES-144</strain>
    </source>
</reference>
<gene>
    <name evidence="2" type="ORF">HaLaN_31946</name>
</gene>
<accession>A0A6A0AJD8</accession>
<dbReference type="EMBL" id="BLLF01006975">
    <property type="protein sequence ID" value="GFH32688.1"/>
    <property type="molecule type" value="Genomic_DNA"/>
</dbReference>
<protein>
    <submittedName>
        <fullName evidence="2">Uncharacterized protein</fullName>
    </submittedName>
</protein>
<proteinExistence type="predicted"/>
<evidence type="ECO:0000313" key="2">
    <source>
        <dbReference type="EMBL" id="GFH32688.1"/>
    </source>
</evidence>
<name>A0A6A0AJD8_HAELA</name>
<keyword evidence="3" id="KW-1185">Reference proteome</keyword>
<evidence type="ECO:0000313" key="3">
    <source>
        <dbReference type="Proteomes" id="UP000485058"/>
    </source>
</evidence>
<feature type="compositionally biased region" description="Basic and acidic residues" evidence="1">
    <location>
        <begin position="1"/>
        <end position="14"/>
    </location>
</feature>